<gene>
    <name evidence="1" type="primary">flaF</name>
    <name evidence="1" type="ORF">JAO82_13660</name>
</gene>
<keyword evidence="1" id="KW-0966">Cell projection</keyword>
<dbReference type="RefSeq" id="WP_198686951.1">
    <property type="nucleotide sequence ID" value="NZ_JAEIJD010000017.1"/>
</dbReference>
<name>A0A934M1D3_9RHOB</name>
<dbReference type="Pfam" id="PF07309">
    <property type="entry name" value="FlaF"/>
    <property type="match status" value="1"/>
</dbReference>
<dbReference type="EMBL" id="JAEIJD010000017">
    <property type="protein sequence ID" value="MBI6630925.1"/>
    <property type="molecule type" value="Genomic_DNA"/>
</dbReference>
<dbReference type="GO" id="GO:0044781">
    <property type="term" value="P:bacterial-type flagellum organization"/>
    <property type="evidence" value="ECO:0007669"/>
    <property type="project" value="InterPro"/>
</dbReference>
<comment type="caution">
    <text evidence="1">The sequence shown here is derived from an EMBL/GenBank/DDBJ whole genome shotgun (WGS) entry which is preliminary data.</text>
</comment>
<dbReference type="Proteomes" id="UP000613255">
    <property type="component" value="Unassembled WGS sequence"/>
</dbReference>
<evidence type="ECO:0000313" key="1">
    <source>
        <dbReference type="EMBL" id="MBI6630925.1"/>
    </source>
</evidence>
<protein>
    <submittedName>
        <fullName evidence="1">Flagellar biosynthesis regulator FlaF</fullName>
    </submittedName>
</protein>
<dbReference type="AlphaFoldDB" id="A0A934M1D3"/>
<accession>A0A934M1D3</accession>
<evidence type="ECO:0000313" key="2">
    <source>
        <dbReference type="Proteomes" id="UP000613255"/>
    </source>
</evidence>
<organism evidence="1 2">
    <name type="scientific">Pontibaca salina</name>
    <dbReference type="NCBI Taxonomy" id="2795731"/>
    <lineage>
        <taxon>Bacteria</taxon>
        <taxon>Pseudomonadati</taxon>
        <taxon>Pseudomonadota</taxon>
        <taxon>Alphaproteobacteria</taxon>
        <taxon>Rhodobacterales</taxon>
        <taxon>Roseobacteraceae</taxon>
        <taxon>Pontibaca</taxon>
    </lineage>
</organism>
<proteinExistence type="predicted"/>
<sequence>MNSASALSAYKKTIKHTENPRQIERRILARMNNCLIESRERFDGSPAKPERLQILSDGLRDALSDNLKLWQIFKNDLVREGNALPGELRADLLSLAIFVETHTTRVLVAEGNVGALIDVNNSILGALSGQTGEVA</sequence>
<reference evidence="1" key="1">
    <citation type="submission" date="2020-12" db="EMBL/GenBank/DDBJ databases">
        <title>Pontibaca salina gen. nov., sp. nov., isolated from marine sediment.</title>
        <authorList>
            <person name="Bo J."/>
            <person name="Wang S."/>
            <person name="Song X."/>
            <person name="Du Z."/>
        </authorList>
    </citation>
    <scope>NUCLEOTIDE SEQUENCE</scope>
    <source>
        <strain evidence="1">S1109L</strain>
    </source>
</reference>
<keyword evidence="1" id="KW-0969">Cilium</keyword>
<keyword evidence="1" id="KW-0282">Flagellum</keyword>
<keyword evidence="2" id="KW-1185">Reference proteome</keyword>
<dbReference type="InterPro" id="IPR010845">
    <property type="entry name" value="FlaF"/>
</dbReference>